<protein>
    <recommendedName>
        <fullName evidence="2">Molecular chaperone</fullName>
    </recommendedName>
</protein>
<evidence type="ECO:0000313" key="1">
    <source>
        <dbReference type="EMBL" id="AAZ48845.1"/>
    </source>
</evidence>
<evidence type="ECO:0008006" key="2">
    <source>
        <dbReference type="Google" id="ProtNLM"/>
    </source>
</evidence>
<dbReference type="OrthoDB" id="9177203at2"/>
<proteinExistence type="predicted"/>
<dbReference type="eggNOG" id="ENOG5030Y2U">
    <property type="taxonomic scope" value="Bacteria"/>
</dbReference>
<accession>Q477Y6</accession>
<dbReference type="HOGENOM" id="CLU_037739_0_0_4"/>
<dbReference type="EMBL" id="CP000089">
    <property type="protein sequence ID" value="AAZ48845.1"/>
    <property type="molecule type" value="Genomic_DNA"/>
</dbReference>
<organism evidence="1">
    <name type="scientific">Dechloromonas aromatica (strain RCB)</name>
    <dbReference type="NCBI Taxonomy" id="159087"/>
    <lineage>
        <taxon>Bacteria</taxon>
        <taxon>Pseudomonadati</taxon>
        <taxon>Pseudomonadota</taxon>
        <taxon>Betaproteobacteria</taxon>
        <taxon>Rhodocyclales</taxon>
        <taxon>Azonexaceae</taxon>
        <taxon>Dechloromonas</taxon>
    </lineage>
</organism>
<gene>
    <name evidence="1" type="ordered locus">Daro_4119</name>
</gene>
<dbReference type="KEGG" id="dar:Daro_4119"/>
<dbReference type="STRING" id="159087.Daro_4119"/>
<dbReference type="AlphaFoldDB" id="Q477Y6"/>
<reference evidence="1" key="1">
    <citation type="submission" date="2005-08" db="EMBL/GenBank/DDBJ databases">
        <title>Complete sequence of Dechloromonas aromatica RCB.</title>
        <authorList>
            <person name="Salinero K.K."/>
            <person name="Copeland A."/>
            <person name="Lucas S."/>
            <person name="Lapidus A."/>
            <person name="Barry K."/>
            <person name="Detter J.C."/>
            <person name="Glavina T."/>
            <person name="Hammon N."/>
            <person name="Israni S."/>
            <person name="Pitluck S."/>
            <person name="Di Bartolo G."/>
            <person name="Trong S."/>
            <person name="Schmutz J."/>
            <person name="Larimer F."/>
            <person name="Land M."/>
            <person name="Ivanova N."/>
            <person name="Richardson P."/>
        </authorList>
    </citation>
    <scope>NUCLEOTIDE SEQUENCE</scope>
    <source>
        <strain evidence="1">RCB</strain>
    </source>
</reference>
<sequence length="535" mass="59975">MNTIATEMPLEIPDLRAGMDYLSQLSLANPVVAERQLMRFLDGLLLAPPDPGVLLALLEQARAPICFVEEEMSRRYHNKSLPLADEEESYFQQVVAAWRKMGKAYALCARLEEPDTQNAQYVALVATILHRCLYYTGMVILEHFRARRELPPGIWLELHGYYESAEEWGVAYTPVEDVLESNLQATHCAAAYTTLMLIDIASPYSNSVRNLNLIRRWAGMWAPLVSIHKLDDDLEVPPYVIELMKDFPLHPSSVADESGPDTRRLDTSRLGLQINHMLSQLRQRITPSQLGLGEETSAHVIALLDHLSRPWTQSASPRRFRRFATEGVARVAVGFEAMHFCVTSKAFEQPDSAATYSRGECDELFTFGERAEPGQTLAIKPKISFPVDEWTVINHSANGFRLARSCAGMKISHGQLMVICPHDGDRFLLVQATWLMQEDAGGLIVGVATLPGMPVGIGVRMATQTSGNNERYVQAFMLPALPAIREEGSIVLPPGMYQASRILDVYSEDGKSWQLRMNHMLQRGTDFDRISYQVL</sequence>
<name>Q477Y6_DECAR</name>